<dbReference type="Gene3D" id="2.30.29.30">
    <property type="entry name" value="Pleckstrin-homology domain (PH domain)/Phosphotyrosine-binding domain (PTB)"/>
    <property type="match status" value="1"/>
</dbReference>
<organism evidence="6 7">
    <name type="scientific">Hymenoscyphus fraxineus</name>
    <dbReference type="NCBI Taxonomy" id="746836"/>
    <lineage>
        <taxon>Eukaryota</taxon>
        <taxon>Fungi</taxon>
        <taxon>Dikarya</taxon>
        <taxon>Ascomycota</taxon>
        <taxon>Pezizomycotina</taxon>
        <taxon>Leotiomycetes</taxon>
        <taxon>Helotiales</taxon>
        <taxon>Helotiaceae</taxon>
        <taxon>Hymenoscyphus</taxon>
    </lineage>
</organism>
<keyword evidence="7" id="KW-1185">Reference proteome</keyword>
<dbReference type="InterPro" id="IPR038704">
    <property type="entry name" value="YEAST_sf"/>
</dbReference>
<evidence type="ECO:0000256" key="2">
    <source>
        <dbReference type="PROSITE-ProRule" id="PRU00376"/>
    </source>
</evidence>
<dbReference type="PROSITE" id="PS51037">
    <property type="entry name" value="YEATS"/>
    <property type="match status" value="1"/>
</dbReference>
<dbReference type="SUPFAM" id="SSF50729">
    <property type="entry name" value="PH domain-like"/>
    <property type="match status" value="1"/>
</dbReference>
<dbReference type="CDD" id="cd16905">
    <property type="entry name" value="YEATS_Taf14_like"/>
    <property type="match status" value="1"/>
</dbReference>
<dbReference type="CDD" id="cd13179">
    <property type="entry name" value="RanBD_RanBP1"/>
    <property type="match status" value="1"/>
</dbReference>
<feature type="domain" description="YEATS" evidence="5">
    <location>
        <begin position="294"/>
        <end position="437"/>
    </location>
</feature>
<feature type="compositionally biased region" description="Low complexity" evidence="3">
    <location>
        <begin position="39"/>
        <end position="61"/>
    </location>
</feature>
<dbReference type="InterPro" id="IPR055129">
    <property type="entry name" value="YEATS_dom"/>
</dbReference>
<feature type="region of interest" description="Disordered" evidence="3">
    <location>
        <begin position="1"/>
        <end position="115"/>
    </location>
</feature>
<dbReference type="Pfam" id="PF00638">
    <property type="entry name" value="Ran_BP1"/>
    <property type="match status" value="1"/>
</dbReference>
<feature type="compositionally biased region" description="Basic and acidic residues" evidence="3">
    <location>
        <begin position="444"/>
        <end position="453"/>
    </location>
</feature>
<dbReference type="SMART" id="SM00160">
    <property type="entry name" value="RanBD"/>
    <property type="match status" value="1"/>
</dbReference>
<dbReference type="Proteomes" id="UP000696280">
    <property type="component" value="Unassembled WGS sequence"/>
</dbReference>
<sequence length="540" mass="60155">MADTTGASTATEPVIEKKETEPTTSSTTADATAKKDESATLTEQATAAASTAATSVTSAAAGVKDNVFSMFGGGAKKEKVEDEDRGENSGSAKAQKEAAASENPEDEAPESEDVHFEPVIRLTEKVEVKTNEELEEQMFKMRAKLFKFDKSNNEWKERGTGDVRLLKHKENQKTRLVMRRDKTLKVCANHYIVPEMKLSPNVGSDRSWVWNAAADVSEGEPEAQTLAIRFANSENANQFKEAFIKAQQDNELHARARKDLPQLGSASTSTSTSTSTCSHQNSTQLISIAAIEVKMVSADIKRTIKLVTEQQTIDKPSGNEGFPMKEWSINIYLLDEAGKEKPASCFTKAVYNLHPSFKNPTQSPYTPSTTAFHSPPFTCKNEGWGEFDMTIDLYVNEKSGKHTIQHDLNFAKNVYESKHPITFKNPSSSLLTILKETGPVPGEENGRKKDSDKKRKRTTGNVDVERLAEQLVKLNEEELLQVVQMIHDNKTPETYTKNDVERLTWCFIITEGEFHVDLYTLPDNLIKMLWDYTSGRTANH</sequence>
<comment type="caution">
    <text evidence="6">The sequence shown here is derived from an EMBL/GenBank/DDBJ whole genome shotgun (WGS) entry which is preliminary data.</text>
</comment>
<evidence type="ECO:0008006" key="8">
    <source>
        <dbReference type="Google" id="ProtNLM"/>
    </source>
</evidence>
<evidence type="ECO:0000313" key="7">
    <source>
        <dbReference type="Proteomes" id="UP000696280"/>
    </source>
</evidence>
<dbReference type="GO" id="GO:0005737">
    <property type="term" value="C:cytoplasm"/>
    <property type="evidence" value="ECO:0007669"/>
    <property type="project" value="TreeGrafter"/>
</dbReference>
<feature type="compositionally biased region" description="Low complexity" evidence="3">
    <location>
        <begin position="91"/>
        <end position="102"/>
    </location>
</feature>
<dbReference type="GO" id="GO:0006913">
    <property type="term" value="P:nucleocytoplasmic transport"/>
    <property type="evidence" value="ECO:0007669"/>
    <property type="project" value="InterPro"/>
</dbReference>
<evidence type="ECO:0000256" key="3">
    <source>
        <dbReference type="SAM" id="MobiDB-lite"/>
    </source>
</evidence>
<dbReference type="PANTHER" id="PTHR23138:SF87">
    <property type="entry name" value="E3 SUMO-PROTEIN LIGASE RANBP2"/>
    <property type="match status" value="1"/>
</dbReference>
<evidence type="ECO:0000259" key="4">
    <source>
        <dbReference type="PROSITE" id="PS50196"/>
    </source>
</evidence>
<feature type="compositionally biased region" description="Low complexity" evidence="3">
    <location>
        <begin position="22"/>
        <end position="31"/>
    </location>
</feature>
<protein>
    <recommendedName>
        <fullName evidence="8">RanBD1 domain-containing protein</fullName>
    </recommendedName>
</protein>
<evidence type="ECO:0000259" key="5">
    <source>
        <dbReference type="PROSITE" id="PS51037"/>
    </source>
</evidence>
<dbReference type="PROSITE" id="PS50196">
    <property type="entry name" value="RANBD1"/>
    <property type="match status" value="1"/>
</dbReference>
<dbReference type="OrthoDB" id="1741717at2759"/>
<dbReference type="EMBL" id="CAJVRL010000077">
    <property type="protein sequence ID" value="CAG8957099.1"/>
    <property type="molecule type" value="Genomic_DNA"/>
</dbReference>
<feature type="domain" description="RanBD1" evidence="4">
    <location>
        <begin position="115"/>
        <end position="252"/>
    </location>
</feature>
<feature type="compositionally biased region" description="Low complexity" evidence="3">
    <location>
        <begin position="265"/>
        <end position="278"/>
    </location>
</feature>
<gene>
    <name evidence="6" type="ORF">HYFRA_00009300</name>
</gene>
<name>A0A9N9L0Y0_9HELO</name>
<dbReference type="Pfam" id="PF03366">
    <property type="entry name" value="YEATS"/>
    <property type="match status" value="1"/>
</dbReference>
<dbReference type="InterPro" id="IPR011993">
    <property type="entry name" value="PH-like_dom_sf"/>
</dbReference>
<feature type="region of interest" description="Disordered" evidence="3">
    <location>
        <begin position="436"/>
        <end position="461"/>
    </location>
</feature>
<evidence type="ECO:0000256" key="1">
    <source>
        <dbReference type="ARBA" id="ARBA00023242"/>
    </source>
</evidence>
<dbReference type="InterPro" id="IPR045256">
    <property type="entry name" value="RanBP1_RanBD"/>
</dbReference>
<dbReference type="GO" id="GO:0005643">
    <property type="term" value="C:nuclear pore"/>
    <property type="evidence" value="ECO:0007669"/>
    <property type="project" value="TreeGrafter"/>
</dbReference>
<dbReference type="Gene3D" id="2.60.40.1970">
    <property type="entry name" value="YEATS domain"/>
    <property type="match status" value="1"/>
</dbReference>
<feature type="region of interest" description="Disordered" evidence="3">
    <location>
        <begin position="259"/>
        <end position="278"/>
    </location>
</feature>
<dbReference type="InterPro" id="IPR045255">
    <property type="entry name" value="RanBP1-like"/>
</dbReference>
<reference evidence="6" key="1">
    <citation type="submission" date="2021-07" db="EMBL/GenBank/DDBJ databases">
        <authorList>
            <person name="Durling M."/>
        </authorList>
    </citation>
    <scope>NUCLEOTIDE SEQUENCE</scope>
</reference>
<dbReference type="InterPro" id="IPR000156">
    <property type="entry name" value="Ran_bind_dom"/>
</dbReference>
<comment type="subcellular location">
    <subcellularLocation>
        <location evidence="2">Nucleus</location>
    </subcellularLocation>
</comment>
<accession>A0A9N9L0Y0</accession>
<dbReference type="FunFam" id="2.30.29.30:FF:000254">
    <property type="entry name" value="Ran-specific GTPase-activating protein 1"/>
    <property type="match status" value="1"/>
</dbReference>
<feature type="compositionally biased region" description="Polar residues" evidence="3">
    <location>
        <begin position="1"/>
        <end position="11"/>
    </location>
</feature>
<proteinExistence type="predicted"/>
<dbReference type="PANTHER" id="PTHR23138">
    <property type="entry name" value="RAN BINDING PROTEIN"/>
    <property type="match status" value="1"/>
</dbReference>
<keyword evidence="1 2" id="KW-0539">Nucleus</keyword>
<dbReference type="GO" id="GO:0005096">
    <property type="term" value="F:GTPase activator activity"/>
    <property type="evidence" value="ECO:0007669"/>
    <property type="project" value="TreeGrafter"/>
</dbReference>
<dbReference type="AlphaFoldDB" id="A0A9N9L0Y0"/>
<evidence type="ECO:0000313" key="6">
    <source>
        <dbReference type="EMBL" id="CAG8957099.1"/>
    </source>
</evidence>